<sequence length="21" mass="2291">MNQTCRANTQEISMCCIVSSA</sequence>
<dbReference type="AlphaFoldDB" id="A0A0A8ZKI7"/>
<dbReference type="EMBL" id="GBRH01260650">
    <property type="protein sequence ID" value="JAD37245.1"/>
    <property type="molecule type" value="Transcribed_RNA"/>
</dbReference>
<name>A0A0A8ZKI7_ARUDO</name>
<protein>
    <submittedName>
        <fullName evidence="1">Uncharacterized protein</fullName>
    </submittedName>
</protein>
<reference evidence="1" key="1">
    <citation type="submission" date="2014-09" db="EMBL/GenBank/DDBJ databases">
        <authorList>
            <person name="Magalhaes I.L.F."/>
            <person name="Oliveira U."/>
            <person name="Santos F.R."/>
            <person name="Vidigal T.H.D.A."/>
            <person name="Brescovit A.D."/>
            <person name="Santos A.J."/>
        </authorList>
    </citation>
    <scope>NUCLEOTIDE SEQUENCE</scope>
    <source>
        <tissue evidence="1">Shoot tissue taken approximately 20 cm above the soil surface</tissue>
    </source>
</reference>
<organism evidence="1">
    <name type="scientific">Arundo donax</name>
    <name type="common">Giant reed</name>
    <name type="synonym">Donax arundinaceus</name>
    <dbReference type="NCBI Taxonomy" id="35708"/>
    <lineage>
        <taxon>Eukaryota</taxon>
        <taxon>Viridiplantae</taxon>
        <taxon>Streptophyta</taxon>
        <taxon>Embryophyta</taxon>
        <taxon>Tracheophyta</taxon>
        <taxon>Spermatophyta</taxon>
        <taxon>Magnoliopsida</taxon>
        <taxon>Liliopsida</taxon>
        <taxon>Poales</taxon>
        <taxon>Poaceae</taxon>
        <taxon>PACMAD clade</taxon>
        <taxon>Arundinoideae</taxon>
        <taxon>Arundineae</taxon>
        <taxon>Arundo</taxon>
    </lineage>
</organism>
<reference evidence="1" key="2">
    <citation type="journal article" date="2015" name="Data Brief">
        <title>Shoot transcriptome of the giant reed, Arundo donax.</title>
        <authorList>
            <person name="Barrero R.A."/>
            <person name="Guerrero F.D."/>
            <person name="Moolhuijzen P."/>
            <person name="Goolsby J.A."/>
            <person name="Tidwell J."/>
            <person name="Bellgard S.E."/>
            <person name="Bellgard M.I."/>
        </authorList>
    </citation>
    <scope>NUCLEOTIDE SEQUENCE</scope>
    <source>
        <tissue evidence="1">Shoot tissue taken approximately 20 cm above the soil surface</tissue>
    </source>
</reference>
<accession>A0A0A8ZKI7</accession>
<evidence type="ECO:0000313" key="1">
    <source>
        <dbReference type="EMBL" id="JAD37245.1"/>
    </source>
</evidence>
<proteinExistence type="predicted"/>